<accession>A0A0A3IKA9</accession>
<evidence type="ECO:0000313" key="1">
    <source>
        <dbReference type="EMBL" id="KGR83248.1"/>
    </source>
</evidence>
<comment type="caution">
    <text evidence="1">The sequence shown here is derived from an EMBL/GenBank/DDBJ whole genome shotgun (WGS) entry which is preliminary data.</text>
</comment>
<name>A0A0A3IKA9_9BACI</name>
<protein>
    <submittedName>
        <fullName evidence="1">Uncharacterized protein</fullName>
    </submittedName>
</protein>
<evidence type="ECO:0000313" key="2">
    <source>
        <dbReference type="Proteomes" id="UP000030437"/>
    </source>
</evidence>
<dbReference type="Proteomes" id="UP000030437">
    <property type="component" value="Unassembled WGS sequence"/>
</dbReference>
<organism evidence="1 2">
    <name type="scientific">Lysinibacillus odysseyi 34hs-1 = NBRC 100172</name>
    <dbReference type="NCBI Taxonomy" id="1220589"/>
    <lineage>
        <taxon>Bacteria</taxon>
        <taxon>Bacillati</taxon>
        <taxon>Bacillota</taxon>
        <taxon>Bacilli</taxon>
        <taxon>Bacillales</taxon>
        <taxon>Bacillaceae</taxon>
        <taxon>Lysinibacillus</taxon>
    </lineage>
</organism>
<gene>
    <name evidence="1" type="ORF">CD32_15490</name>
</gene>
<sequence>MYKKREETSLFPLFIWKCGQYWKIKVHILKLLTEYTTLKMEAVSLYIKEKTIDKKAFKLEKLPCYSIFTWFDKVGNV</sequence>
<keyword evidence="2" id="KW-1185">Reference proteome</keyword>
<proteinExistence type="predicted"/>
<reference evidence="1 2" key="1">
    <citation type="submission" date="2014-02" db="EMBL/GenBank/DDBJ databases">
        <title>Draft genome sequence of Lysinibacillus odysseyi NBRC 100172.</title>
        <authorList>
            <person name="Zhang F."/>
            <person name="Wang G."/>
            <person name="Zhang L."/>
        </authorList>
    </citation>
    <scope>NUCLEOTIDE SEQUENCE [LARGE SCALE GENOMIC DNA]</scope>
    <source>
        <strain evidence="1 2">NBRC 100172</strain>
    </source>
</reference>
<dbReference type="STRING" id="1220589.CD32_15490"/>
<dbReference type="EMBL" id="JPVP01000058">
    <property type="protein sequence ID" value="KGR83248.1"/>
    <property type="molecule type" value="Genomic_DNA"/>
</dbReference>
<dbReference type="AlphaFoldDB" id="A0A0A3IKA9"/>